<feature type="non-terminal residue" evidence="1">
    <location>
        <position position="1"/>
    </location>
</feature>
<comment type="caution">
    <text evidence="1">The sequence shown here is derived from an EMBL/GenBank/DDBJ whole genome shotgun (WGS) entry which is preliminary data.</text>
</comment>
<name>A0ACB9W804_CHAAC</name>
<dbReference type="Proteomes" id="UP001057452">
    <property type="component" value="Chromosome 17"/>
</dbReference>
<sequence length="53" mass="6210">KREDISLSPPARRRERISPSLPLPVEEAREEILQEPKIPEFLNKWPALFDVSE</sequence>
<keyword evidence="2" id="KW-1185">Reference proteome</keyword>
<feature type="non-terminal residue" evidence="1">
    <location>
        <position position="53"/>
    </location>
</feature>
<protein>
    <submittedName>
        <fullName evidence="1">Uncharacterized protein</fullName>
    </submittedName>
</protein>
<gene>
    <name evidence="1" type="ORF">KUCAC02_018284</name>
</gene>
<proteinExistence type="predicted"/>
<dbReference type="EMBL" id="CM043801">
    <property type="protein sequence ID" value="KAI4809401.1"/>
    <property type="molecule type" value="Genomic_DNA"/>
</dbReference>
<organism evidence="1 2">
    <name type="scientific">Chaenocephalus aceratus</name>
    <name type="common">Blackfin icefish</name>
    <name type="synonym">Chaenichthys aceratus</name>
    <dbReference type="NCBI Taxonomy" id="36190"/>
    <lineage>
        <taxon>Eukaryota</taxon>
        <taxon>Metazoa</taxon>
        <taxon>Chordata</taxon>
        <taxon>Craniata</taxon>
        <taxon>Vertebrata</taxon>
        <taxon>Euteleostomi</taxon>
        <taxon>Actinopterygii</taxon>
        <taxon>Neopterygii</taxon>
        <taxon>Teleostei</taxon>
        <taxon>Neoteleostei</taxon>
        <taxon>Acanthomorphata</taxon>
        <taxon>Eupercaria</taxon>
        <taxon>Perciformes</taxon>
        <taxon>Notothenioidei</taxon>
        <taxon>Channichthyidae</taxon>
        <taxon>Chaenocephalus</taxon>
    </lineage>
</organism>
<evidence type="ECO:0000313" key="1">
    <source>
        <dbReference type="EMBL" id="KAI4809401.1"/>
    </source>
</evidence>
<reference evidence="1" key="1">
    <citation type="submission" date="2022-05" db="EMBL/GenBank/DDBJ databases">
        <title>Chromosome-level genome of Chaenocephalus aceratus.</title>
        <authorList>
            <person name="Park H."/>
        </authorList>
    </citation>
    <scope>NUCLEOTIDE SEQUENCE</scope>
    <source>
        <strain evidence="1">KU_202001</strain>
    </source>
</reference>
<accession>A0ACB9W804</accession>
<evidence type="ECO:0000313" key="2">
    <source>
        <dbReference type="Proteomes" id="UP001057452"/>
    </source>
</evidence>